<sequence length="219" mass="23294">MKRWPVAAAVLAACLTGCAGETTATVNPQTQALERAEQAGLLREEEKKPQLLSVYEAQKLAGEQFDSESYAVAPSRETLECEIEGETHSFAVFNVSRRADGGAVGQVAVDRVTGDRYSYPGEGVLGEYDALLSEPEDTETDWAGCYAASSGASVTLEQTGEGTFTFTFSDGVTGTASADRDSAASEDGETRFLLHEDVLTVIGSGETGNYTRVEQPEVQ</sequence>
<dbReference type="EMBL" id="JACOPK010000005">
    <property type="protein sequence ID" value="MBC5695739.1"/>
    <property type="molecule type" value="Genomic_DNA"/>
</dbReference>
<feature type="signal peptide" evidence="1">
    <location>
        <begin position="1"/>
        <end position="19"/>
    </location>
</feature>
<keyword evidence="1" id="KW-0732">Signal</keyword>
<evidence type="ECO:0000313" key="2">
    <source>
        <dbReference type="EMBL" id="MBC5695739.1"/>
    </source>
</evidence>
<proteinExistence type="predicted"/>
<dbReference type="RefSeq" id="WP_186969948.1">
    <property type="nucleotide sequence ID" value="NZ_JACOPK010000005.1"/>
</dbReference>
<keyword evidence="3" id="KW-1185">Reference proteome</keyword>
<evidence type="ECO:0008006" key="4">
    <source>
        <dbReference type="Google" id="ProtNLM"/>
    </source>
</evidence>
<dbReference type="Proteomes" id="UP000641741">
    <property type="component" value="Unassembled WGS sequence"/>
</dbReference>
<name>A0ABR7GN57_9FIRM</name>
<evidence type="ECO:0000313" key="3">
    <source>
        <dbReference type="Proteomes" id="UP000641741"/>
    </source>
</evidence>
<comment type="caution">
    <text evidence="2">The sequence shown here is derived from an EMBL/GenBank/DDBJ whole genome shotgun (WGS) entry which is preliminary data.</text>
</comment>
<evidence type="ECO:0000256" key="1">
    <source>
        <dbReference type="SAM" id="SignalP"/>
    </source>
</evidence>
<gene>
    <name evidence="2" type="ORF">H8S02_07240</name>
</gene>
<reference evidence="2 3" key="1">
    <citation type="submission" date="2020-08" db="EMBL/GenBank/DDBJ databases">
        <title>Genome public.</title>
        <authorList>
            <person name="Liu C."/>
            <person name="Sun Q."/>
        </authorList>
    </citation>
    <scope>NUCLEOTIDE SEQUENCE [LARGE SCALE GENOMIC DNA]</scope>
    <source>
        <strain evidence="2 3">M2</strain>
    </source>
</reference>
<protein>
    <recommendedName>
        <fullName evidence="4">Lipoprotein</fullName>
    </recommendedName>
</protein>
<accession>A0ABR7GN57</accession>
<organism evidence="2 3">
    <name type="scientific">Agathobaculum hominis</name>
    <dbReference type="NCBI Taxonomy" id="2763014"/>
    <lineage>
        <taxon>Bacteria</taxon>
        <taxon>Bacillati</taxon>
        <taxon>Bacillota</taxon>
        <taxon>Clostridia</taxon>
        <taxon>Eubacteriales</taxon>
        <taxon>Butyricicoccaceae</taxon>
        <taxon>Agathobaculum</taxon>
    </lineage>
</organism>
<feature type="chain" id="PRO_5047287862" description="Lipoprotein" evidence="1">
    <location>
        <begin position="20"/>
        <end position="219"/>
    </location>
</feature>